<evidence type="ECO:0000256" key="3">
    <source>
        <dbReference type="ARBA" id="ARBA00023163"/>
    </source>
</evidence>
<proteinExistence type="predicted"/>
<dbReference type="AlphaFoldDB" id="A0A7K0DLK4"/>
<reference evidence="5 6" key="1">
    <citation type="submission" date="2019-10" db="EMBL/GenBank/DDBJ databases">
        <title>Nocardia macrotermitis sp. nov. and Nocardia aurantia sp. nov., isolated from the gut of fungus growing-termite Macrotermes natalensis.</title>
        <authorList>
            <person name="Benndorf R."/>
            <person name="Schwitalla J."/>
            <person name="Martin K."/>
            <person name="De Beer W."/>
            <person name="Kaster A.-K."/>
            <person name="Vollmers J."/>
            <person name="Poulsen M."/>
            <person name="Beemelmanns C."/>
        </authorList>
    </citation>
    <scope>NUCLEOTIDE SEQUENCE [LARGE SCALE GENOMIC DNA]</scope>
    <source>
        <strain evidence="5 6">RB56</strain>
    </source>
</reference>
<dbReference type="SUPFAM" id="SSF46785">
    <property type="entry name" value="Winged helix' DNA-binding domain"/>
    <property type="match status" value="1"/>
</dbReference>
<dbReference type="EMBL" id="WEGI01000003">
    <property type="protein sequence ID" value="MQY26172.1"/>
    <property type="molecule type" value="Genomic_DNA"/>
</dbReference>
<comment type="caution">
    <text evidence="5">The sequence shown here is derived from an EMBL/GenBank/DDBJ whole genome shotgun (WGS) entry which is preliminary data.</text>
</comment>
<dbReference type="GO" id="GO:0003677">
    <property type="term" value="F:DNA binding"/>
    <property type="evidence" value="ECO:0007669"/>
    <property type="project" value="UniProtKB-KW"/>
</dbReference>
<dbReference type="InterPro" id="IPR036388">
    <property type="entry name" value="WH-like_DNA-bd_sf"/>
</dbReference>
<feature type="domain" description="HTH hxlR-type" evidence="4">
    <location>
        <begin position="11"/>
        <end position="110"/>
    </location>
</feature>
<dbReference type="PANTHER" id="PTHR33204:SF18">
    <property type="entry name" value="TRANSCRIPTIONAL REGULATORY PROTEIN"/>
    <property type="match status" value="1"/>
</dbReference>
<gene>
    <name evidence="5" type="ORF">NRB56_17330</name>
</gene>
<keyword evidence="3" id="KW-0804">Transcription</keyword>
<dbReference type="PROSITE" id="PS51118">
    <property type="entry name" value="HTH_HXLR"/>
    <property type="match status" value="1"/>
</dbReference>
<keyword evidence="2" id="KW-0238">DNA-binding</keyword>
<sequence>MQKRRSYDQNCPIAKGLDSLGERWTLLIFRELLGGARRYSDLRAQLPGIATNLLADRLRELEESGLIERTELPPPVARTVYSMSETGWRRVFPVLQSLAWFGLPMVTPPDAGEDATPLNGFLAGVLLAFAPARAGATDATYRASIGGRGFEFSVRDATLGPRHGEPVVRLTADAADLVRFRSGDADLRRELLPRIRFDGDPAAVDRFRDMFVLSA</sequence>
<evidence type="ECO:0000259" key="4">
    <source>
        <dbReference type="PROSITE" id="PS51118"/>
    </source>
</evidence>
<dbReference type="Pfam" id="PF01638">
    <property type="entry name" value="HxlR"/>
    <property type="match status" value="1"/>
</dbReference>
<keyword evidence="1" id="KW-0805">Transcription regulation</keyword>
<evidence type="ECO:0000256" key="1">
    <source>
        <dbReference type="ARBA" id="ARBA00023015"/>
    </source>
</evidence>
<accession>A0A7K0DLK4</accession>
<dbReference type="RefSeq" id="WP_319942725.1">
    <property type="nucleotide sequence ID" value="NZ_WEGI01000003.1"/>
</dbReference>
<dbReference type="PANTHER" id="PTHR33204">
    <property type="entry name" value="TRANSCRIPTIONAL REGULATOR, MARR FAMILY"/>
    <property type="match status" value="1"/>
</dbReference>
<name>A0A7K0DLK4_9NOCA</name>
<evidence type="ECO:0000313" key="6">
    <source>
        <dbReference type="Proteomes" id="UP000431401"/>
    </source>
</evidence>
<dbReference type="Proteomes" id="UP000431401">
    <property type="component" value="Unassembled WGS sequence"/>
</dbReference>
<dbReference type="InterPro" id="IPR002577">
    <property type="entry name" value="HTH_HxlR"/>
</dbReference>
<dbReference type="InterPro" id="IPR036390">
    <property type="entry name" value="WH_DNA-bd_sf"/>
</dbReference>
<keyword evidence="6" id="KW-1185">Reference proteome</keyword>
<evidence type="ECO:0000313" key="5">
    <source>
        <dbReference type="EMBL" id="MQY26172.1"/>
    </source>
</evidence>
<protein>
    <recommendedName>
        <fullName evidence="4">HTH hxlR-type domain-containing protein</fullName>
    </recommendedName>
</protein>
<evidence type="ECO:0000256" key="2">
    <source>
        <dbReference type="ARBA" id="ARBA00023125"/>
    </source>
</evidence>
<organism evidence="5 6">
    <name type="scientific">Nocardia aurantia</name>
    <dbReference type="NCBI Taxonomy" id="2585199"/>
    <lineage>
        <taxon>Bacteria</taxon>
        <taxon>Bacillati</taxon>
        <taxon>Actinomycetota</taxon>
        <taxon>Actinomycetes</taxon>
        <taxon>Mycobacteriales</taxon>
        <taxon>Nocardiaceae</taxon>
        <taxon>Nocardia</taxon>
    </lineage>
</organism>
<dbReference type="Gene3D" id="1.10.10.10">
    <property type="entry name" value="Winged helix-like DNA-binding domain superfamily/Winged helix DNA-binding domain"/>
    <property type="match status" value="1"/>
</dbReference>